<gene>
    <name evidence="1" type="ORF">Maes01_00590</name>
</gene>
<accession>A0ABP9WN50</accession>
<proteinExistence type="predicted"/>
<keyword evidence="2" id="KW-1185">Reference proteome</keyword>
<reference evidence="1 2" key="1">
    <citation type="submission" date="2024-02" db="EMBL/GenBank/DDBJ databases">
        <title>Microbulbifer aestuariivivens NBRC 112533.</title>
        <authorList>
            <person name="Ichikawa N."/>
            <person name="Katano-Makiyama Y."/>
            <person name="Hidaka K."/>
        </authorList>
    </citation>
    <scope>NUCLEOTIDE SEQUENCE [LARGE SCALE GENOMIC DNA]</scope>
    <source>
        <strain evidence="1 2">NBRC 112533</strain>
    </source>
</reference>
<sequence>MTKEPKLPAEENLAEDLRQELENLIEGELAVENLTANKMAFLRAWLKDDLHRAADYLRELAGELKTTEERTGDLFLNAADPTEAAWPKLMRCIQDGEPWALAGETVGAGEELQCLGCGYRALPPEGSQITPCHRCGYGLFRQVSGGLEG</sequence>
<protein>
    <recommendedName>
        <fullName evidence="3">Zinc ribbon-containing protein</fullName>
    </recommendedName>
</protein>
<dbReference type="RefSeq" id="WP_345548690.1">
    <property type="nucleotide sequence ID" value="NZ_BAABRT010000003.1"/>
</dbReference>
<evidence type="ECO:0000313" key="2">
    <source>
        <dbReference type="Proteomes" id="UP001408594"/>
    </source>
</evidence>
<dbReference type="Proteomes" id="UP001408594">
    <property type="component" value="Unassembled WGS sequence"/>
</dbReference>
<dbReference type="Pfam" id="PF07295">
    <property type="entry name" value="DUF1451"/>
    <property type="match status" value="1"/>
</dbReference>
<dbReference type="EMBL" id="BAABRT010000003">
    <property type="protein sequence ID" value="GAA5524038.1"/>
    <property type="molecule type" value="Genomic_DNA"/>
</dbReference>
<name>A0ABP9WN50_9GAMM</name>
<dbReference type="InterPro" id="IPR009912">
    <property type="entry name" value="DUF1451"/>
</dbReference>
<evidence type="ECO:0000313" key="1">
    <source>
        <dbReference type="EMBL" id="GAA5524038.1"/>
    </source>
</evidence>
<comment type="caution">
    <text evidence="1">The sequence shown here is derived from an EMBL/GenBank/DDBJ whole genome shotgun (WGS) entry which is preliminary data.</text>
</comment>
<evidence type="ECO:0008006" key="3">
    <source>
        <dbReference type="Google" id="ProtNLM"/>
    </source>
</evidence>
<organism evidence="1 2">
    <name type="scientific">Microbulbifer aestuariivivens</name>
    <dbReference type="NCBI Taxonomy" id="1908308"/>
    <lineage>
        <taxon>Bacteria</taxon>
        <taxon>Pseudomonadati</taxon>
        <taxon>Pseudomonadota</taxon>
        <taxon>Gammaproteobacteria</taxon>
        <taxon>Cellvibrionales</taxon>
        <taxon>Microbulbiferaceae</taxon>
        <taxon>Microbulbifer</taxon>
    </lineage>
</organism>